<comment type="caution">
    <text evidence="1">The sequence shown here is derived from an EMBL/GenBank/DDBJ whole genome shotgun (WGS) entry which is preliminary data.</text>
</comment>
<dbReference type="GO" id="GO:0032259">
    <property type="term" value="P:methylation"/>
    <property type="evidence" value="ECO:0007669"/>
    <property type="project" value="UniProtKB-KW"/>
</dbReference>
<evidence type="ECO:0000313" key="1">
    <source>
        <dbReference type="EMBL" id="KAF0289883.1"/>
    </source>
</evidence>
<dbReference type="OrthoDB" id="429597at2759"/>
<dbReference type="PANTHER" id="PTHR16121">
    <property type="entry name" value="CAP-SPECIFIC MRNA (NUCLEOSIDE-2'-O-)-METHYLTRANSFERASE 1-RELATED"/>
    <property type="match status" value="1"/>
</dbReference>
<keyword evidence="1" id="KW-0489">Methyltransferase</keyword>
<evidence type="ECO:0000313" key="2">
    <source>
        <dbReference type="Proteomes" id="UP000440578"/>
    </source>
</evidence>
<dbReference type="InterPro" id="IPR050851">
    <property type="entry name" value="mRNA_Cap_2O-Ribose_MeTrfase"/>
</dbReference>
<dbReference type="PANTHER" id="PTHR16121:SF2">
    <property type="entry name" value="CAP-SPECIFIC MRNA (NUCLEOSIDE-2'-O-)-METHYLTRANSFERASE 2"/>
    <property type="match status" value="1"/>
</dbReference>
<protein>
    <submittedName>
        <fullName evidence="1">Cap-specific mRNA (Nucleoside-2'-O-)-methyltransferase 2</fullName>
    </submittedName>
</protein>
<reference evidence="1 2" key="1">
    <citation type="submission" date="2019-07" db="EMBL/GenBank/DDBJ databases">
        <title>Draft genome assembly of a fouling barnacle, Amphibalanus amphitrite (Darwin, 1854): The first reference genome for Thecostraca.</title>
        <authorList>
            <person name="Kim W."/>
        </authorList>
    </citation>
    <scope>NUCLEOTIDE SEQUENCE [LARGE SCALE GENOMIC DNA]</scope>
    <source>
        <strain evidence="1">SNU_AA5</strain>
        <tissue evidence="1">Soma without cirri and trophi</tissue>
    </source>
</reference>
<dbReference type="Proteomes" id="UP000440578">
    <property type="component" value="Unassembled WGS sequence"/>
</dbReference>
<keyword evidence="2" id="KW-1185">Reference proteome</keyword>
<sequence length="180" mass="20050">MPATANALTKVEALFGKRFDFERPPDGWRLPDGAELFPDQEWQVTELQTMKRELNAVKSLLSDKDIVAWHEHTCATNRAGLVVASVKRQIRPEMGTQAWCKFYELLSLCSVLPPACESGAAPLRSLHLCEAPGAFVTALNHYCVLNGVQEVSLNHHCVLNRVQEVSPNHYCVLDGVQEPN</sequence>
<proteinExistence type="predicted"/>
<dbReference type="EMBL" id="VIIS01001994">
    <property type="protein sequence ID" value="KAF0289883.1"/>
    <property type="molecule type" value="Genomic_DNA"/>
</dbReference>
<gene>
    <name evidence="1" type="primary">CMTR2_0</name>
    <name evidence="1" type="ORF">FJT64_011889</name>
</gene>
<dbReference type="AlphaFoldDB" id="A0A6A4V877"/>
<organism evidence="1 2">
    <name type="scientific">Amphibalanus amphitrite</name>
    <name type="common">Striped barnacle</name>
    <name type="synonym">Balanus amphitrite</name>
    <dbReference type="NCBI Taxonomy" id="1232801"/>
    <lineage>
        <taxon>Eukaryota</taxon>
        <taxon>Metazoa</taxon>
        <taxon>Ecdysozoa</taxon>
        <taxon>Arthropoda</taxon>
        <taxon>Crustacea</taxon>
        <taxon>Multicrustacea</taxon>
        <taxon>Cirripedia</taxon>
        <taxon>Thoracica</taxon>
        <taxon>Thoracicalcarea</taxon>
        <taxon>Balanomorpha</taxon>
        <taxon>Balanoidea</taxon>
        <taxon>Balanidae</taxon>
        <taxon>Amphibalaninae</taxon>
        <taxon>Amphibalanus</taxon>
    </lineage>
</organism>
<keyword evidence="1" id="KW-0808">Transferase</keyword>
<accession>A0A6A4V877</accession>
<dbReference type="GO" id="GO:0005634">
    <property type="term" value="C:nucleus"/>
    <property type="evidence" value="ECO:0007669"/>
    <property type="project" value="TreeGrafter"/>
</dbReference>
<name>A0A6A4V877_AMPAM</name>
<dbReference type="GO" id="GO:0006370">
    <property type="term" value="P:7-methylguanosine mRNA capping"/>
    <property type="evidence" value="ECO:0007669"/>
    <property type="project" value="TreeGrafter"/>
</dbReference>
<dbReference type="GO" id="GO:0005737">
    <property type="term" value="C:cytoplasm"/>
    <property type="evidence" value="ECO:0007669"/>
    <property type="project" value="TreeGrafter"/>
</dbReference>
<dbReference type="GO" id="GO:0004483">
    <property type="term" value="F:methyltransferase cap1 activity"/>
    <property type="evidence" value="ECO:0007669"/>
    <property type="project" value="TreeGrafter"/>
</dbReference>